<evidence type="ECO:0000256" key="3">
    <source>
        <dbReference type="ARBA" id="ARBA00012078"/>
    </source>
</evidence>
<evidence type="ECO:0000313" key="17">
    <source>
        <dbReference type="Proteomes" id="UP000239462"/>
    </source>
</evidence>
<dbReference type="InterPro" id="IPR000870">
    <property type="entry name" value="Homoserine_kinase"/>
</dbReference>
<dbReference type="GO" id="GO:0005737">
    <property type="term" value="C:cytoplasm"/>
    <property type="evidence" value="ECO:0007669"/>
    <property type="project" value="UniProtKB-SubCell"/>
</dbReference>
<keyword evidence="9 11" id="KW-0418">Kinase</keyword>
<dbReference type="EMBL" id="CP026606">
    <property type="protein sequence ID" value="AVB76174.1"/>
    <property type="molecule type" value="Genomic_DNA"/>
</dbReference>
<keyword evidence="11" id="KW-0963">Cytoplasm</keyword>
<dbReference type="GO" id="GO:0009088">
    <property type="term" value="P:threonine biosynthetic process"/>
    <property type="evidence" value="ECO:0007669"/>
    <property type="project" value="UniProtKB-UniRule"/>
</dbReference>
<feature type="domain" description="GHMP kinase N-terminal" evidence="12">
    <location>
        <begin position="65"/>
        <end position="148"/>
    </location>
</feature>
<dbReference type="UniPathway" id="UPA00050">
    <property type="reaction ID" value="UER00064"/>
</dbReference>
<evidence type="ECO:0000256" key="9">
    <source>
        <dbReference type="ARBA" id="ARBA00022777"/>
    </source>
</evidence>
<dbReference type="EC" id="2.7.1.39" evidence="3 11"/>
<organism evidence="14 17">
    <name type="scientific">Methanococcus maripaludis</name>
    <name type="common">Methanococcus deltae</name>
    <dbReference type="NCBI Taxonomy" id="39152"/>
    <lineage>
        <taxon>Archaea</taxon>
        <taxon>Methanobacteriati</taxon>
        <taxon>Methanobacteriota</taxon>
        <taxon>Methanomada group</taxon>
        <taxon>Methanococci</taxon>
        <taxon>Methanococcales</taxon>
        <taxon>Methanococcaceae</taxon>
        <taxon>Methanococcus</taxon>
    </lineage>
</organism>
<name>A0A2L1C9Z2_METMI</name>
<comment type="subcellular location">
    <subcellularLocation>
        <location evidence="11">Cytoplasm</location>
    </subcellularLocation>
</comment>
<dbReference type="InterPro" id="IPR020568">
    <property type="entry name" value="Ribosomal_Su5_D2-typ_SF"/>
</dbReference>
<dbReference type="Gene3D" id="3.30.230.10">
    <property type="match status" value="1"/>
</dbReference>
<dbReference type="SUPFAM" id="SSF54211">
    <property type="entry name" value="Ribosomal protein S5 domain 2-like"/>
    <property type="match status" value="1"/>
</dbReference>
<dbReference type="HAMAP" id="MF_00384">
    <property type="entry name" value="Homoser_kinase"/>
    <property type="match status" value="1"/>
</dbReference>
<comment type="function">
    <text evidence="11">Catalyzes the ATP-dependent phosphorylation of L-homoserine to L-homoserine phosphate.</text>
</comment>
<dbReference type="EMBL" id="JACDUO010000002">
    <property type="protein sequence ID" value="MBA2864596.1"/>
    <property type="molecule type" value="Genomic_DNA"/>
</dbReference>
<dbReference type="NCBIfam" id="NF002288">
    <property type="entry name" value="PRK01212.1-4"/>
    <property type="match status" value="1"/>
</dbReference>
<dbReference type="AlphaFoldDB" id="A0A2L1C9Z2"/>
<evidence type="ECO:0000256" key="8">
    <source>
        <dbReference type="ARBA" id="ARBA00022741"/>
    </source>
</evidence>
<evidence type="ECO:0000256" key="11">
    <source>
        <dbReference type="HAMAP-Rule" id="MF_00384"/>
    </source>
</evidence>
<accession>A0A2L1C9Z2</accession>
<comment type="catalytic activity">
    <reaction evidence="11">
        <text>L-homoserine + ATP = O-phospho-L-homoserine + ADP + H(+)</text>
        <dbReference type="Rhea" id="RHEA:13985"/>
        <dbReference type="ChEBI" id="CHEBI:15378"/>
        <dbReference type="ChEBI" id="CHEBI:30616"/>
        <dbReference type="ChEBI" id="CHEBI:57476"/>
        <dbReference type="ChEBI" id="CHEBI:57590"/>
        <dbReference type="ChEBI" id="CHEBI:456216"/>
        <dbReference type="EC" id="2.7.1.39"/>
    </reaction>
</comment>
<evidence type="ECO:0000313" key="18">
    <source>
        <dbReference type="Proteomes" id="UP000567099"/>
    </source>
</evidence>
<comment type="similarity">
    <text evidence="2 11">Belongs to the GHMP kinase family. Homoserine kinase subfamily.</text>
</comment>
<evidence type="ECO:0000259" key="12">
    <source>
        <dbReference type="Pfam" id="PF00288"/>
    </source>
</evidence>
<dbReference type="SUPFAM" id="SSF55060">
    <property type="entry name" value="GHMP Kinase, C-terminal domain"/>
    <property type="match status" value="1"/>
</dbReference>
<proteinExistence type="inferred from homology"/>
<dbReference type="EMBL" id="JACHED010000003">
    <property type="protein sequence ID" value="MBB6497446.1"/>
    <property type="molecule type" value="Genomic_DNA"/>
</dbReference>
<evidence type="ECO:0000313" key="19">
    <source>
        <dbReference type="Proteomes" id="UP000590564"/>
    </source>
</evidence>
<dbReference type="Proteomes" id="UP000590564">
    <property type="component" value="Unassembled WGS sequence"/>
</dbReference>
<reference evidence="14" key="2">
    <citation type="submission" date="2018-02" db="EMBL/GenBank/DDBJ databases">
        <title>Complete genome sequence of the Methanococcus maripaludis type strain JJ (DSM 2067), a model for selenoprotein synthesis in Archaea.</title>
        <authorList>
            <person name="Poehlein A."/>
            <person name="Heym D."/>
            <person name="Quitzke V."/>
            <person name="Fersch J."/>
            <person name="Daniel R."/>
            <person name="Rother M."/>
        </authorList>
    </citation>
    <scope>NUCLEOTIDE SEQUENCE [LARGE SCALE GENOMIC DNA]</scope>
    <source>
        <strain evidence="14">DSM 2067</strain>
    </source>
</reference>
<reference evidence="16 19" key="3">
    <citation type="submission" date="2020-08" db="EMBL/GenBank/DDBJ databases">
        <title>Genomic Encyclopedia of Type Strains, Phase IV (KMG-V): Genome sequencing to study the core and pangenomes of soil and plant-associated prokaryotes.</title>
        <authorList>
            <person name="Whitman W."/>
        </authorList>
    </citation>
    <scope>NUCLEOTIDE SEQUENCE [LARGE SCALE GENOMIC DNA]</scope>
    <source>
        <strain evidence="15 18">C13</strain>
        <strain evidence="16 19">D1</strain>
    </source>
</reference>
<evidence type="ECO:0000256" key="2">
    <source>
        <dbReference type="ARBA" id="ARBA00007370"/>
    </source>
</evidence>
<dbReference type="InterPro" id="IPR014721">
    <property type="entry name" value="Ribsml_uS5_D2-typ_fold_subgr"/>
</dbReference>
<evidence type="ECO:0000313" key="15">
    <source>
        <dbReference type="EMBL" id="MBA2864596.1"/>
    </source>
</evidence>
<dbReference type="PANTHER" id="PTHR20861:SF1">
    <property type="entry name" value="HOMOSERINE KINASE"/>
    <property type="match status" value="1"/>
</dbReference>
<evidence type="ECO:0000256" key="7">
    <source>
        <dbReference type="ARBA" id="ARBA00022697"/>
    </source>
</evidence>
<keyword evidence="7 11" id="KW-0791">Threonine biosynthesis</keyword>
<reference evidence="17" key="1">
    <citation type="journal article" date="2018" name="Genome Announc.">
        <title>Complete Genome Sequence of the Methanococcus maripaludis Type Strain JJ (DSM 2067), a Model for Selenoprotein Synthesis in Archaea.</title>
        <authorList>
            <person name="Poehlein A."/>
            <person name="Heym D."/>
            <person name="Quitzke V."/>
            <person name="Fersch J."/>
            <person name="Daniel R."/>
            <person name="Rother M."/>
        </authorList>
    </citation>
    <scope>NUCLEOTIDE SEQUENCE [LARGE SCALE GENOMIC DNA]</scope>
    <source>
        <strain evidence="17">DSM 2067</strain>
    </source>
</reference>
<dbReference type="Proteomes" id="UP000239462">
    <property type="component" value="Chromosome"/>
</dbReference>
<feature type="binding site" evidence="11">
    <location>
        <begin position="89"/>
        <end position="99"/>
    </location>
    <ligand>
        <name>ATP</name>
        <dbReference type="ChEBI" id="CHEBI:30616"/>
    </ligand>
</feature>
<dbReference type="InterPro" id="IPR006204">
    <property type="entry name" value="GHMP_kinase_N_dom"/>
</dbReference>
<dbReference type="GO" id="GO:0005524">
    <property type="term" value="F:ATP binding"/>
    <property type="evidence" value="ECO:0007669"/>
    <property type="project" value="UniProtKB-UniRule"/>
</dbReference>
<gene>
    <name evidence="11 14" type="primary">thrB</name>
    <name evidence="15" type="ORF">HNP94_001618</name>
    <name evidence="16" type="ORF">HNP96_001489</name>
    <name evidence="14" type="ORF">MMJJ_07630</name>
</gene>
<evidence type="ECO:0000259" key="13">
    <source>
        <dbReference type="Pfam" id="PF08544"/>
    </source>
</evidence>
<keyword evidence="5 11" id="KW-0028">Amino-acid biosynthesis</keyword>
<dbReference type="Proteomes" id="UP000567099">
    <property type="component" value="Unassembled WGS sequence"/>
</dbReference>
<dbReference type="InterPro" id="IPR036554">
    <property type="entry name" value="GHMP_kinase_C_sf"/>
</dbReference>
<dbReference type="PROSITE" id="PS00627">
    <property type="entry name" value="GHMP_KINASES_ATP"/>
    <property type="match status" value="1"/>
</dbReference>
<sequence>MKKVKVCSPGTSANLGPGYDIFGLALSNPYDIVEVEKTENGITISVEGEKAEEIPTNVDENTAGVVAKKMIQDFKIESGIHIHIIKGIKPGSGLGSSSASCAGIAFALNELFELKLSKLELVKYSSLGEAVAAGAPHADNVAPAIFGGFTLTTSYEPLEVLHIPVDLEVLVALPNIQVSTKTAREILPKEIPIKDMVNNVGKAAGMVYALYNNDLDLFGRYMSKDCVVEPCRANLIDGYSEVKEKVKDMVYGITISGSGPAIITIPKKEHVIDIENIFKDVWNCPVYYTKVGPGCYVEEIE</sequence>
<dbReference type="PIRSF" id="PIRSF000676">
    <property type="entry name" value="Homoser_kin"/>
    <property type="match status" value="1"/>
</dbReference>
<dbReference type="Pfam" id="PF08544">
    <property type="entry name" value="GHMP_kinases_C"/>
    <property type="match status" value="1"/>
</dbReference>
<evidence type="ECO:0000256" key="4">
    <source>
        <dbReference type="ARBA" id="ARBA00017858"/>
    </source>
</evidence>
<dbReference type="NCBIfam" id="TIGR00191">
    <property type="entry name" value="thrB"/>
    <property type="match status" value="1"/>
</dbReference>
<dbReference type="GO" id="GO:0004413">
    <property type="term" value="F:homoserine kinase activity"/>
    <property type="evidence" value="ECO:0007669"/>
    <property type="project" value="UniProtKB-UniRule"/>
</dbReference>
<dbReference type="Gene3D" id="3.30.70.890">
    <property type="entry name" value="GHMP kinase, C-terminal domain"/>
    <property type="match status" value="1"/>
</dbReference>
<evidence type="ECO:0000313" key="16">
    <source>
        <dbReference type="EMBL" id="MBB6497446.1"/>
    </source>
</evidence>
<feature type="domain" description="GHMP kinase C-terminal" evidence="13">
    <location>
        <begin position="206"/>
        <end position="282"/>
    </location>
</feature>
<evidence type="ECO:0000256" key="1">
    <source>
        <dbReference type="ARBA" id="ARBA00005015"/>
    </source>
</evidence>
<protein>
    <recommendedName>
        <fullName evidence="4 11">Homoserine kinase</fullName>
        <shortName evidence="11">HK</shortName>
        <shortName evidence="11">HSK</shortName>
        <ecNumber evidence="3 11">2.7.1.39</ecNumber>
    </recommendedName>
</protein>
<evidence type="ECO:0000256" key="10">
    <source>
        <dbReference type="ARBA" id="ARBA00022840"/>
    </source>
</evidence>
<keyword evidence="8 11" id="KW-0547">Nucleotide-binding</keyword>
<evidence type="ECO:0000313" key="14">
    <source>
        <dbReference type="EMBL" id="AVB76174.1"/>
    </source>
</evidence>
<dbReference type="KEGG" id="mmad:MMJJ_07630"/>
<dbReference type="PANTHER" id="PTHR20861">
    <property type="entry name" value="HOMOSERINE/4-DIPHOSPHOCYTIDYL-2-C-METHYL-D-ERYTHRITOL KINASE"/>
    <property type="match status" value="1"/>
</dbReference>
<evidence type="ECO:0000256" key="6">
    <source>
        <dbReference type="ARBA" id="ARBA00022679"/>
    </source>
</evidence>
<comment type="pathway">
    <text evidence="1 11">Amino-acid biosynthesis; L-threonine biosynthesis; L-threonine from L-aspartate: step 4/5.</text>
</comment>
<dbReference type="InterPro" id="IPR013750">
    <property type="entry name" value="GHMP_kinase_C_dom"/>
</dbReference>
<evidence type="ECO:0000256" key="5">
    <source>
        <dbReference type="ARBA" id="ARBA00022605"/>
    </source>
</evidence>
<keyword evidence="6 11" id="KW-0808">Transferase</keyword>
<dbReference type="Pfam" id="PF00288">
    <property type="entry name" value="GHMP_kinases_N"/>
    <property type="match status" value="1"/>
</dbReference>
<dbReference type="PRINTS" id="PR00958">
    <property type="entry name" value="HOMSERKINASE"/>
</dbReference>
<dbReference type="InterPro" id="IPR006203">
    <property type="entry name" value="GHMP_knse_ATP-bd_CS"/>
</dbReference>
<keyword evidence="10 11" id="KW-0067">ATP-binding</keyword>
<dbReference type="GeneID" id="36101853"/>
<dbReference type="RefSeq" id="WP_104837750.1">
    <property type="nucleotide sequence ID" value="NZ_CP026606.1"/>
</dbReference>